<dbReference type="SMART" id="SM00066">
    <property type="entry name" value="GAL4"/>
    <property type="match status" value="1"/>
</dbReference>
<comment type="caution">
    <text evidence="9">The sequence shown here is derived from an EMBL/GenBank/DDBJ whole genome shotgun (WGS) entry which is preliminary data.</text>
</comment>
<evidence type="ECO:0000256" key="4">
    <source>
        <dbReference type="ARBA" id="ARBA00023125"/>
    </source>
</evidence>
<keyword evidence="3" id="KW-0805">Transcription regulation</keyword>
<dbReference type="PANTHER" id="PTHR31944">
    <property type="entry name" value="HEME-RESPONSIVE ZINC FINGER TRANSCRIPTION FACTOR HAP1"/>
    <property type="match status" value="1"/>
</dbReference>
<dbReference type="CDD" id="cd12148">
    <property type="entry name" value="fungal_TF_MHR"/>
    <property type="match status" value="1"/>
</dbReference>
<dbReference type="PROSITE" id="PS00463">
    <property type="entry name" value="ZN2_CY6_FUNGAL_1"/>
    <property type="match status" value="1"/>
</dbReference>
<evidence type="ECO:0000256" key="1">
    <source>
        <dbReference type="ARBA" id="ARBA00022723"/>
    </source>
</evidence>
<dbReference type="InterPro" id="IPR036864">
    <property type="entry name" value="Zn2-C6_fun-type_DNA-bd_sf"/>
</dbReference>
<dbReference type="PROSITE" id="PS50048">
    <property type="entry name" value="ZN2_CY6_FUNGAL_2"/>
    <property type="match status" value="1"/>
</dbReference>
<dbReference type="Gene3D" id="4.10.240.10">
    <property type="entry name" value="Zn(2)-C6 fungal-type DNA-binding domain"/>
    <property type="match status" value="1"/>
</dbReference>
<feature type="region of interest" description="Disordered" evidence="7">
    <location>
        <begin position="138"/>
        <end position="193"/>
    </location>
</feature>
<evidence type="ECO:0000256" key="7">
    <source>
        <dbReference type="SAM" id="MobiDB-lite"/>
    </source>
</evidence>
<dbReference type="GO" id="GO:0005634">
    <property type="term" value="C:nucleus"/>
    <property type="evidence" value="ECO:0007669"/>
    <property type="project" value="TreeGrafter"/>
</dbReference>
<keyword evidence="5" id="KW-0804">Transcription</keyword>
<dbReference type="InterPro" id="IPR051430">
    <property type="entry name" value="Fungal_TF_Env_Response"/>
</dbReference>
<dbReference type="EMBL" id="JPDN02000005">
    <property type="protein sequence ID" value="PON29168.1"/>
    <property type="molecule type" value="Genomic_DNA"/>
</dbReference>
<dbReference type="Pfam" id="PF00172">
    <property type="entry name" value="Zn_clus"/>
    <property type="match status" value="1"/>
</dbReference>
<keyword evidence="4" id="KW-0238">DNA-binding</keyword>
<accession>A0A2P4ZY16</accession>
<keyword evidence="1" id="KW-0479">Metal-binding</keyword>
<dbReference type="PANTHER" id="PTHR31944:SF130">
    <property type="entry name" value="ZN(II)2CYS6 TRANSCRIPTION FACTO (EUROFUNG)"/>
    <property type="match status" value="1"/>
</dbReference>
<gene>
    <name evidence="9" type="ORF">TGAM01_v202276</name>
</gene>
<feature type="compositionally biased region" description="Low complexity" evidence="7">
    <location>
        <begin position="170"/>
        <end position="183"/>
    </location>
</feature>
<dbReference type="GO" id="GO:0001228">
    <property type="term" value="F:DNA-binding transcription activator activity, RNA polymerase II-specific"/>
    <property type="evidence" value="ECO:0007669"/>
    <property type="project" value="TreeGrafter"/>
</dbReference>
<feature type="compositionally biased region" description="Basic and acidic residues" evidence="7">
    <location>
        <begin position="156"/>
        <end position="168"/>
    </location>
</feature>
<dbReference type="GO" id="GO:0006351">
    <property type="term" value="P:DNA-templated transcription"/>
    <property type="evidence" value="ECO:0007669"/>
    <property type="project" value="InterPro"/>
</dbReference>
<feature type="domain" description="Zn(2)-C6 fungal-type" evidence="8">
    <location>
        <begin position="64"/>
        <end position="95"/>
    </location>
</feature>
<evidence type="ECO:0000313" key="10">
    <source>
        <dbReference type="Proteomes" id="UP000054821"/>
    </source>
</evidence>
<dbReference type="CDD" id="cd00067">
    <property type="entry name" value="GAL4"/>
    <property type="match status" value="1"/>
</dbReference>
<name>A0A2P4ZY16_9HYPO</name>
<evidence type="ECO:0000259" key="8">
    <source>
        <dbReference type="PROSITE" id="PS50048"/>
    </source>
</evidence>
<keyword evidence="2" id="KW-0862">Zinc</keyword>
<dbReference type="GO" id="GO:0008270">
    <property type="term" value="F:zinc ion binding"/>
    <property type="evidence" value="ECO:0007669"/>
    <property type="project" value="InterPro"/>
</dbReference>
<dbReference type="Pfam" id="PF04082">
    <property type="entry name" value="Fungal_trans"/>
    <property type="match status" value="1"/>
</dbReference>
<evidence type="ECO:0000313" key="9">
    <source>
        <dbReference type="EMBL" id="PON29168.1"/>
    </source>
</evidence>
<proteinExistence type="predicted"/>
<evidence type="ECO:0000256" key="6">
    <source>
        <dbReference type="ARBA" id="ARBA00023242"/>
    </source>
</evidence>
<keyword evidence="10" id="KW-1185">Reference proteome</keyword>
<feature type="compositionally biased region" description="Low complexity" evidence="7">
    <location>
        <begin position="34"/>
        <end position="49"/>
    </location>
</feature>
<dbReference type="AlphaFoldDB" id="A0A2P4ZY16"/>
<organism evidence="9 10">
    <name type="scientific">Trichoderma gamsii</name>
    <dbReference type="NCBI Taxonomy" id="398673"/>
    <lineage>
        <taxon>Eukaryota</taxon>
        <taxon>Fungi</taxon>
        <taxon>Dikarya</taxon>
        <taxon>Ascomycota</taxon>
        <taxon>Pezizomycotina</taxon>
        <taxon>Sordariomycetes</taxon>
        <taxon>Hypocreomycetidae</taxon>
        <taxon>Hypocreales</taxon>
        <taxon>Hypocreaceae</taxon>
        <taxon>Trichoderma</taxon>
    </lineage>
</organism>
<protein>
    <recommendedName>
        <fullName evidence="8">Zn(2)-C6 fungal-type domain-containing protein</fullName>
    </recommendedName>
</protein>
<feature type="region of interest" description="Disordered" evidence="7">
    <location>
        <begin position="1"/>
        <end position="56"/>
    </location>
</feature>
<evidence type="ECO:0000256" key="2">
    <source>
        <dbReference type="ARBA" id="ARBA00022833"/>
    </source>
</evidence>
<dbReference type="GO" id="GO:0000978">
    <property type="term" value="F:RNA polymerase II cis-regulatory region sequence-specific DNA binding"/>
    <property type="evidence" value="ECO:0007669"/>
    <property type="project" value="TreeGrafter"/>
</dbReference>
<keyword evidence="6" id="KW-0539">Nucleus</keyword>
<dbReference type="GeneID" id="29987219"/>
<reference evidence="9 10" key="1">
    <citation type="journal article" date="2016" name="Genome Announc.">
        <title>Draft Whole-Genome Sequence of Trichoderma gamsii T6085, a Promising Biocontrol Agent of Fusarium Head Blight on Wheat.</title>
        <authorList>
            <person name="Baroncelli R."/>
            <person name="Zapparata A."/>
            <person name="Piaggeschi G."/>
            <person name="Sarrocco S."/>
            <person name="Vannacci G."/>
        </authorList>
    </citation>
    <scope>NUCLEOTIDE SEQUENCE [LARGE SCALE GENOMIC DNA]</scope>
    <source>
        <strain evidence="9 10">T6085</strain>
    </source>
</reference>
<dbReference type="InterPro" id="IPR007219">
    <property type="entry name" value="XnlR_reg_dom"/>
</dbReference>
<evidence type="ECO:0000256" key="5">
    <source>
        <dbReference type="ARBA" id="ARBA00023163"/>
    </source>
</evidence>
<sequence>MQGQILDPLTMTDDPERVYPAPTIADNGSDKEASSLGPSAPVAAASSRAIAEDGRTRKKRLQLSCGECRRKKLSCDRNRPCRRCVRTGRADQCEFETKPRLGLPPVDNSAQLDQIKSNHSEILNLRSELFQLRELLSRPGPQQGRDESVENVQVDEVSKRSAEIEAKEAISSSRNIISTNNDSPPDPRDKSPRGYYRRHTLLRFFSEIPQLFPFIKETADQWLKPYGIYIKKNKSARDDGWRMKMVSQEQPLLANHLPPKGDTDALVAIYLNNFEQLHRIVHVPTFSREYMNFWTPGRTRYPTMAAMILSMLAVSISAAPQLAGSSPIPTVYRHMSEQWIAAVDDWLRLQSSKHRKLVHYQVSCLIYIARRMHVINKKRFWKDTGSLIQDAITDGLHRNPPLTDTLFIRELKKRIWFTVREMELQNSFECGLLTLLHNIECDVEAPVNLADDDFDDATVHSPIERLPNYYTESSYQFHSFRSWSLRLEISRRLFGSGAFRIPEYDEVLRYTHEITKAINDLPPWGSCRAGDKRDPYLFLTFSMLEFQLKECLLALHRPYIDRDDGKYPLSENICYQTSREILLSNIGLANLGVQSLAQLREDLSIASLHMTRITLLQPEGSASIIMSNAMSTIDLLEQCLPIIDEKYLRVADPWIFFIMCTAIMLIKMHLGKESRQTAKSSCARRFLDLYYKNVWMRQPADLAQQQAITQDIVNQTNVAACPPPSADGSALPTSVWLDSSYPDIGNDPFDLAVGLDDVWDESGFPLPGFPNC</sequence>
<dbReference type="Proteomes" id="UP000054821">
    <property type="component" value="Unassembled WGS sequence"/>
</dbReference>
<dbReference type="STRING" id="398673.A0A2P4ZY16"/>
<dbReference type="RefSeq" id="XP_024406365.1">
    <property type="nucleotide sequence ID" value="XM_024548962.1"/>
</dbReference>
<dbReference type="SUPFAM" id="SSF57701">
    <property type="entry name" value="Zn2/Cys6 DNA-binding domain"/>
    <property type="match status" value="1"/>
</dbReference>
<evidence type="ECO:0000256" key="3">
    <source>
        <dbReference type="ARBA" id="ARBA00023015"/>
    </source>
</evidence>
<dbReference type="InterPro" id="IPR001138">
    <property type="entry name" value="Zn2Cys6_DnaBD"/>
</dbReference>